<feature type="domain" description="Helicase ATP-binding" evidence="1">
    <location>
        <begin position="25"/>
        <end position="191"/>
    </location>
</feature>
<dbReference type="PANTHER" id="PTHR47396">
    <property type="entry name" value="TYPE I RESTRICTION ENZYME ECOKI R PROTEIN"/>
    <property type="match status" value="1"/>
</dbReference>
<dbReference type="SUPFAM" id="SSF52540">
    <property type="entry name" value="P-loop containing nucleoside triphosphate hydrolases"/>
    <property type="match status" value="1"/>
</dbReference>
<keyword evidence="2" id="KW-0378">Hydrolase</keyword>
<gene>
    <name evidence="2" type="ORF">SAMN04488131_11217</name>
</gene>
<dbReference type="Gene3D" id="3.40.50.300">
    <property type="entry name" value="P-loop containing nucleotide triphosphate hydrolases"/>
    <property type="match status" value="2"/>
</dbReference>
<proteinExistence type="predicted"/>
<evidence type="ECO:0000259" key="1">
    <source>
        <dbReference type="PROSITE" id="PS51192"/>
    </source>
</evidence>
<evidence type="ECO:0000313" key="3">
    <source>
        <dbReference type="Proteomes" id="UP000198596"/>
    </source>
</evidence>
<dbReference type="InterPro" id="IPR027417">
    <property type="entry name" value="P-loop_NTPase"/>
</dbReference>
<dbReference type="Proteomes" id="UP000198596">
    <property type="component" value="Unassembled WGS sequence"/>
</dbReference>
<dbReference type="GO" id="GO:0004386">
    <property type="term" value="F:helicase activity"/>
    <property type="evidence" value="ECO:0007669"/>
    <property type="project" value="UniProtKB-KW"/>
</dbReference>
<dbReference type="OrthoDB" id="9759819at2"/>
<keyword evidence="2" id="KW-0347">Helicase</keyword>
<reference evidence="3" key="1">
    <citation type="submission" date="2016-10" db="EMBL/GenBank/DDBJ databases">
        <authorList>
            <person name="Varghese N."/>
            <person name="Submissions S."/>
        </authorList>
    </citation>
    <scope>NUCLEOTIDE SEQUENCE [LARGE SCALE GENOMIC DNA]</scope>
    <source>
        <strain evidence="3">CGMCC 1.9227</strain>
    </source>
</reference>
<dbReference type="GO" id="GO:0003677">
    <property type="term" value="F:DNA binding"/>
    <property type="evidence" value="ECO:0007669"/>
    <property type="project" value="InterPro"/>
</dbReference>
<dbReference type="STRING" id="935223.SAMN04488131_11217"/>
<dbReference type="Pfam" id="PF04851">
    <property type="entry name" value="ResIII"/>
    <property type="match status" value="1"/>
</dbReference>
<dbReference type="PANTHER" id="PTHR47396:SF1">
    <property type="entry name" value="ATP-DEPENDENT HELICASE IRC3-RELATED"/>
    <property type="match status" value="1"/>
</dbReference>
<protein>
    <submittedName>
        <fullName evidence="2">Superfamily II DNA or RNA helicase</fullName>
    </submittedName>
</protein>
<dbReference type="RefSeq" id="WP_091206404.1">
    <property type="nucleotide sequence ID" value="NZ_FONQ01000012.1"/>
</dbReference>
<accession>A0A1I2H008</accession>
<dbReference type="GO" id="GO:0005829">
    <property type="term" value="C:cytosol"/>
    <property type="evidence" value="ECO:0007669"/>
    <property type="project" value="TreeGrafter"/>
</dbReference>
<dbReference type="InterPro" id="IPR006935">
    <property type="entry name" value="Helicase/UvrB_N"/>
</dbReference>
<dbReference type="InterPro" id="IPR050742">
    <property type="entry name" value="Helicase_Restrict-Modif_Enz"/>
</dbReference>
<dbReference type="AlphaFoldDB" id="A0A1I2H008"/>
<name>A0A1I2H008_9FLAO</name>
<dbReference type="PROSITE" id="PS51192">
    <property type="entry name" value="HELICASE_ATP_BIND_1"/>
    <property type="match status" value="1"/>
</dbReference>
<evidence type="ECO:0000313" key="2">
    <source>
        <dbReference type="EMBL" id="SFF22992.1"/>
    </source>
</evidence>
<keyword evidence="2" id="KW-0547">Nucleotide-binding</keyword>
<dbReference type="EMBL" id="FONQ01000012">
    <property type="protein sequence ID" value="SFF22992.1"/>
    <property type="molecule type" value="Genomic_DNA"/>
</dbReference>
<dbReference type="GO" id="GO:0005524">
    <property type="term" value="F:ATP binding"/>
    <property type="evidence" value="ECO:0007669"/>
    <property type="project" value="InterPro"/>
</dbReference>
<dbReference type="InterPro" id="IPR014001">
    <property type="entry name" value="Helicase_ATP-bd"/>
</dbReference>
<keyword evidence="2" id="KW-0067">ATP-binding</keyword>
<dbReference type="GO" id="GO:0016787">
    <property type="term" value="F:hydrolase activity"/>
    <property type="evidence" value="ECO:0007669"/>
    <property type="project" value="InterPro"/>
</dbReference>
<dbReference type="SMART" id="SM00487">
    <property type="entry name" value="DEXDc"/>
    <property type="match status" value="1"/>
</dbReference>
<keyword evidence="3" id="KW-1185">Reference proteome</keyword>
<sequence>MKLPDALWVPQKKAYKKIHDYIIDFKEGKTKASCLIKMPTGSGKTGVITCIAHLEKSIKSVLVISPRDVLRTQLFEEINNEFFKKIDYSSTDLKKVIKLTPGNDFAVSHLDKIVVTTIQKLNVTFTKSRNIFDSVCKNFDLIIFDEGHYEPATSWSIALREIKAPKIIFTATPFRNDLKKFEFDSRYMYSITQKEAQNLKILRTPEFIPINIDTDPIKFIETVLKEFDKKFASDEEARLIIRCEDYASILKIANIIKSKKINFVCIHERFQGQKENWKYKKVPDKNIEARIWIHQFKLIEGFDDPRFKMLATYSIFKNSRQLVQQIGRVLRNPTKIDNATAYILDNETLDHKAIWDSYLEYDDQFKNLIGKTYGETLREVLSQLPNTEYIDRSFRTSYLENDIDSVLREIAIPLSCNVYNKGDVTISILKSNLEDNFGENDQSFSYYPISDESGLYIHISYNNSPHLITKFFFNINLHISFFKIYSNHIGFYNSNGMNLYSRLSEFGLSLIETKKLKKLISNNSESRLTNVSLKNSNLGYNSISGHSYNAASIADVAPFLDDHGQVISSVIGYSKEQKIDLLKDKESFRRYLGFSNGKITQSNVKYKLEDYIKWLDSIIKGLNTTSSPINIFNRYAKEVELKSDVKPKHILLDFSEIERISFKSNDIELDEYEVASEVTENKGKFTFVIHLNSLPYVVEIKFSALRKIFILESQEITQSFCNEDKIDLIRLLNTKQSFRVITDNKNIFYAFGAFYDPKLKFGSTFKLEEFQLRNIIIPVKSLNTTKDEKGKKCAIDGSGWDKNSMFHLIDTLCVGTEIEKEFENTELLICDDMGEEVADFILCTDKKVAFIHVKGIGNKPSSKVSATNLMDVCGQAVKNIEYLSMFNDKKPSGVKSKWQKEWSGSRGVKGKVKDRLRFGTFKSTNEVWDHIHSRISDPSIDNEVWLFLGGILSRNELIKKLKKDEGNSAALQTLVLLNGTLTNVGALGCKLKIFCSE</sequence>
<organism evidence="2 3">
    <name type="scientific">Flavobacterium xueshanense</name>
    <dbReference type="NCBI Taxonomy" id="935223"/>
    <lineage>
        <taxon>Bacteria</taxon>
        <taxon>Pseudomonadati</taxon>
        <taxon>Bacteroidota</taxon>
        <taxon>Flavobacteriia</taxon>
        <taxon>Flavobacteriales</taxon>
        <taxon>Flavobacteriaceae</taxon>
        <taxon>Flavobacterium</taxon>
    </lineage>
</organism>